<dbReference type="Pfam" id="PF13411">
    <property type="entry name" value="MerR_1"/>
    <property type="match status" value="1"/>
</dbReference>
<accession>S5TU94</accession>
<proteinExistence type="predicted"/>
<dbReference type="PROSITE" id="PS50937">
    <property type="entry name" value="HTH_MERR_2"/>
    <property type="match status" value="2"/>
</dbReference>
<reference evidence="3" key="1">
    <citation type="journal article" date="2013" name="Proc. Natl. Acad. Sci. U.S.A.">
        <title>Mapping gene clusters within arrayed metagenomic libraries to expand the structural diversity of biomedically relevant natural products.</title>
        <authorList>
            <person name="Owen J.G."/>
            <person name="Reddy B.V."/>
            <person name="Ternei M.A."/>
            <person name="Charlop-Powers Z."/>
            <person name="Calle P.Y."/>
            <person name="Kim J.H."/>
            <person name="Brady S.F."/>
        </authorList>
    </citation>
    <scope>NUCLEOTIDE SEQUENCE</scope>
</reference>
<keyword evidence="1" id="KW-0238">DNA-binding</keyword>
<evidence type="ECO:0000259" key="2">
    <source>
        <dbReference type="PROSITE" id="PS50937"/>
    </source>
</evidence>
<protein>
    <submittedName>
        <fullName evidence="3">Transcriptional regulator, MerR family</fullName>
    </submittedName>
</protein>
<dbReference type="GO" id="GO:0003700">
    <property type="term" value="F:DNA-binding transcription factor activity"/>
    <property type="evidence" value="ECO:0007669"/>
    <property type="project" value="InterPro"/>
</dbReference>
<dbReference type="GO" id="GO:0003677">
    <property type="term" value="F:DNA binding"/>
    <property type="evidence" value="ECO:0007669"/>
    <property type="project" value="UniProtKB-KW"/>
</dbReference>
<feature type="domain" description="HTH merR-type" evidence="2">
    <location>
        <begin position="16"/>
        <end position="45"/>
    </location>
</feature>
<dbReference type="InterPro" id="IPR000551">
    <property type="entry name" value="MerR-type_HTH_dom"/>
</dbReference>
<dbReference type="Pfam" id="PF00376">
    <property type="entry name" value="MerR"/>
    <property type="match status" value="1"/>
</dbReference>
<dbReference type="PROSITE" id="PS00552">
    <property type="entry name" value="HTH_MERR_1"/>
    <property type="match status" value="1"/>
</dbReference>
<evidence type="ECO:0000256" key="1">
    <source>
        <dbReference type="ARBA" id="ARBA00023125"/>
    </source>
</evidence>
<dbReference type="SUPFAM" id="SSF46955">
    <property type="entry name" value="Putative DNA-binding domain"/>
    <property type="match status" value="2"/>
</dbReference>
<dbReference type="PANTHER" id="PTHR30204">
    <property type="entry name" value="REDOX-CYCLING DRUG-SENSING TRANSCRIPTIONAL ACTIVATOR SOXR"/>
    <property type="match status" value="1"/>
</dbReference>
<dbReference type="PANTHER" id="PTHR30204:SF93">
    <property type="entry name" value="HTH MERR-TYPE DOMAIN-CONTAINING PROTEIN"/>
    <property type="match status" value="1"/>
</dbReference>
<dbReference type="AlphaFoldDB" id="S5TU94"/>
<dbReference type="SMART" id="SM00422">
    <property type="entry name" value="HTH_MERR"/>
    <property type="match status" value="2"/>
</dbReference>
<dbReference type="InterPro" id="IPR047057">
    <property type="entry name" value="MerR_fam"/>
</dbReference>
<dbReference type="CDD" id="cd04773">
    <property type="entry name" value="HTH_TioE_rpt2"/>
    <property type="match status" value="1"/>
</dbReference>
<name>S5TU94_9BACT</name>
<feature type="domain" description="HTH merR-type" evidence="2">
    <location>
        <begin position="125"/>
        <end position="192"/>
    </location>
</feature>
<dbReference type="EMBL" id="KF264546">
    <property type="protein sequence ID" value="AGS49516.1"/>
    <property type="molecule type" value="Genomic_DNA"/>
</dbReference>
<sequence>MLKKLRPVDLAREHKISPQAVRNYEQDGLIPPAERTNAGYRVYTEVHAVALRAFLALVPAHGYAIAREIMRALEEGDLDAALRSIDRSHAQLLRDRKTLDSVGQAVTHLTTAPDTESAAQGRRVAFSIGKLSDRLGVTVATLRNWEAAGILVPQRTSGHRVYNADDVRDAELAHLLRRGGYPLEQISTVVEQVRTAGGTRALSEALENWQQRLTARGVAMLGAASKLGDYVAILGIAGPAPAPPHAADE</sequence>
<organism evidence="3">
    <name type="scientific">uncultured bacterium esnapd7</name>
    <dbReference type="NCBI Taxonomy" id="1366614"/>
    <lineage>
        <taxon>Bacteria</taxon>
        <taxon>environmental samples</taxon>
    </lineage>
</organism>
<dbReference type="Gene3D" id="1.10.1660.10">
    <property type="match status" value="2"/>
</dbReference>
<evidence type="ECO:0000313" key="3">
    <source>
        <dbReference type="EMBL" id="AGS49516.1"/>
    </source>
</evidence>
<dbReference type="InterPro" id="IPR009061">
    <property type="entry name" value="DNA-bd_dom_put_sf"/>
</dbReference>